<evidence type="ECO:0000313" key="2">
    <source>
        <dbReference type="EMBL" id="MBO8481479.1"/>
    </source>
</evidence>
<comment type="caution">
    <text evidence="2">The sequence shown here is derived from an EMBL/GenBank/DDBJ whole genome shotgun (WGS) entry which is preliminary data.</text>
</comment>
<accession>A0A9D9J0F5</accession>
<dbReference type="EMBL" id="JADILY010000059">
    <property type="protein sequence ID" value="MBO8481479.1"/>
    <property type="molecule type" value="Genomic_DNA"/>
</dbReference>
<feature type="chain" id="PRO_5038976521" description="Outer membrane protein" evidence="1">
    <location>
        <begin position="24"/>
        <end position="433"/>
    </location>
</feature>
<evidence type="ECO:0000313" key="3">
    <source>
        <dbReference type="Proteomes" id="UP000823772"/>
    </source>
</evidence>
<gene>
    <name evidence="2" type="ORF">IAC87_02905</name>
</gene>
<reference evidence="2" key="1">
    <citation type="submission" date="2020-10" db="EMBL/GenBank/DDBJ databases">
        <authorList>
            <person name="Gilroy R."/>
        </authorList>
    </citation>
    <scope>NUCLEOTIDE SEQUENCE</scope>
    <source>
        <strain evidence="2">B3-2255</strain>
    </source>
</reference>
<dbReference type="SUPFAM" id="SSF56935">
    <property type="entry name" value="Porins"/>
    <property type="match status" value="1"/>
</dbReference>
<evidence type="ECO:0000256" key="1">
    <source>
        <dbReference type="SAM" id="SignalP"/>
    </source>
</evidence>
<protein>
    <recommendedName>
        <fullName evidence="4">Outer membrane protein</fullName>
    </recommendedName>
</protein>
<organism evidence="2 3">
    <name type="scientific">Candidatus Merdivivens faecigallinarum</name>
    <dbReference type="NCBI Taxonomy" id="2840871"/>
    <lineage>
        <taxon>Bacteria</taxon>
        <taxon>Pseudomonadati</taxon>
        <taxon>Bacteroidota</taxon>
        <taxon>Bacteroidia</taxon>
        <taxon>Bacteroidales</taxon>
        <taxon>Muribaculaceae</taxon>
        <taxon>Muribaculaceae incertae sedis</taxon>
        <taxon>Candidatus Merdivivens</taxon>
    </lineage>
</organism>
<dbReference type="Proteomes" id="UP000823772">
    <property type="component" value="Unassembled WGS sequence"/>
</dbReference>
<evidence type="ECO:0008006" key="4">
    <source>
        <dbReference type="Google" id="ProtNLM"/>
    </source>
</evidence>
<keyword evidence="1" id="KW-0732">Signal</keyword>
<proteinExistence type="predicted"/>
<reference evidence="2" key="2">
    <citation type="journal article" date="2021" name="PeerJ">
        <title>Extensive microbial diversity within the chicken gut microbiome revealed by metagenomics and culture.</title>
        <authorList>
            <person name="Gilroy R."/>
            <person name="Ravi A."/>
            <person name="Getino M."/>
            <person name="Pursley I."/>
            <person name="Horton D.L."/>
            <person name="Alikhan N.F."/>
            <person name="Baker D."/>
            <person name="Gharbi K."/>
            <person name="Hall N."/>
            <person name="Watson M."/>
            <person name="Adriaenssens E.M."/>
            <person name="Foster-Nyarko E."/>
            <person name="Jarju S."/>
            <person name="Secka A."/>
            <person name="Antonio M."/>
            <person name="Oren A."/>
            <person name="Chaudhuri R.R."/>
            <person name="La Ragione R."/>
            <person name="Hildebrand F."/>
            <person name="Pallen M.J."/>
        </authorList>
    </citation>
    <scope>NUCLEOTIDE SEQUENCE</scope>
    <source>
        <strain evidence="2">B3-2255</strain>
    </source>
</reference>
<name>A0A9D9J0F5_9BACT</name>
<sequence length="433" mass="49148">MKPLKLFYILAATVLLFPLRVSAQSEDALGSFSPFSIYGIGDISRGGSAFNNMMGGVGIATRNTRHINFLNPAAISARDTLAFMADFGVQQKNSYFKDGASKTLFNTFNMYDFVLSFPIYRSSAIAVGITPFSDLGYNFSRRETNEDILATVGDSRYGYYGEGSIYSLFLSGAVTFWDRLSVGAELTYYFGNLERHSTIDYDNSSYRSWDTGTKHHVYGISGKFGLQYEQGFSGDYSMILGATYRMGTNMNGNRTRFAYATTSSVVDTVRNDSSKPSFRLADEIGVGVSFRKSDKWTVEFNYTRSDWRNTGIDDMTAFNKKDVFRSTVSNSFRAGFEFVPNRYDIRYYMKRVSYRGGVYFNQSYYTMNGHNVGEIGITLGFTFPVFRFYNGINVGIDFGQRGGFGGVTMRERYFKFVIGFSLHDVWFQRYRYK</sequence>
<dbReference type="Gene3D" id="2.40.160.60">
    <property type="entry name" value="Outer membrane protein transport protein (OMPP1/FadL/TodX)"/>
    <property type="match status" value="1"/>
</dbReference>
<feature type="signal peptide" evidence="1">
    <location>
        <begin position="1"/>
        <end position="23"/>
    </location>
</feature>
<dbReference type="AlphaFoldDB" id="A0A9D9J0F5"/>